<dbReference type="InterPro" id="IPR029066">
    <property type="entry name" value="PLP-binding_barrel"/>
</dbReference>
<comment type="similarity">
    <text evidence="1">Belongs to the DSD1 family.</text>
</comment>
<dbReference type="GO" id="GO:0008721">
    <property type="term" value="F:D-serine ammonia-lyase activity"/>
    <property type="evidence" value="ECO:0007669"/>
    <property type="project" value="TreeGrafter"/>
</dbReference>
<dbReference type="InterPro" id="IPR051466">
    <property type="entry name" value="D-amino_acid_metab_enzyme"/>
</dbReference>
<evidence type="ECO:0000256" key="3">
    <source>
        <dbReference type="SAM" id="MobiDB-lite"/>
    </source>
</evidence>
<dbReference type="InterPro" id="IPR026956">
    <property type="entry name" value="D-ser_dehydrat-like_dom"/>
</dbReference>
<sequence>MSSTVFYPSSPKESLAALYVGKSLHDVPTPAVVMDVAAARRNCQRMLDACQTLGVSWRAHVKTHKTEELTQLQVGTDVERPVNLVVSTLSEAEFLLPLLKEYRSQGRAVNVLYGLPISRNALGRLAAVARALGEGSISVLLDDPAQLSILSGFRGLSGVTPRALMKVDMGGRRAGVIVESSRFNEVAEAAVAAHERGEIILSGLYSHAGQSYAGDSRVAALKMMGAEIGAMLEGADRVVAMAKGLSVPLPSLVLSGGASPTALSIQNLVVQSGGQDANQPAEVRAEAAALSQIFETVKQHGHITEIHAGVYPTLDLQQLAAHSISSSRLSWRDIALTVLAEIHSVYPGRGENGKSEALMGAGGLALGREFCKAYDGFAMVTPWGRPGVEMPKGDVEEHEGWICGRFSQEHGILTWGGGNKSSAAGLAKGDDHAGKTAPTPRAPPVVDELRVGQVVRLWPNHACITSSHFGWYFVVDSDREGREDEIVDCWMKARGW</sequence>
<keyword evidence="6" id="KW-1185">Reference proteome</keyword>
<evidence type="ECO:0000256" key="2">
    <source>
        <dbReference type="ARBA" id="ARBA00023239"/>
    </source>
</evidence>
<dbReference type="GO" id="GO:0036088">
    <property type="term" value="P:D-serine catabolic process"/>
    <property type="evidence" value="ECO:0007669"/>
    <property type="project" value="TreeGrafter"/>
</dbReference>
<dbReference type="SMART" id="SM01119">
    <property type="entry name" value="D-ser_dehydrat"/>
    <property type="match status" value="1"/>
</dbReference>
<organism evidence="5 6">
    <name type="scientific">Sarocladium strictum</name>
    <name type="common">Black bundle disease fungus</name>
    <name type="synonym">Acremonium strictum</name>
    <dbReference type="NCBI Taxonomy" id="5046"/>
    <lineage>
        <taxon>Eukaryota</taxon>
        <taxon>Fungi</taxon>
        <taxon>Dikarya</taxon>
        <taxon>Ascomycota</taxon>
        <taxon>Pezizomycotina</taxon>
        <taxon>Sordariomycetes</taxon>
        <taxon>Hypocreomycetidae</taxon>
        <taxon>Hypocreales</taxon>
        <taxon>Sarocladiaceae</taxon>
        <taxon>Sarocladium</taxon>
    </lineage>
</organism>
<dbReference type="Pfam" id="PF14031">
    <property type="entry name" value="D-ser_dehydrat"/>
    <property type="match status" value="1"/>
</dbReference>
<dbReference type="AlphaFoldDB" id="A0AA39GIM6"/>
<evidence type="ECO:0000313" key="6">
    <source>
        <dbReference type="Proteomes" id="UP001175261"/>
    </source>
</evidence>
<dbReference type="EMBL" id="JAPDFR010000003">
    <property type="protein sequence ID" value="KAK0388075.1"/>
    <property type="molecule type" value="Genomic_DNA"/>
</dbReference>
<accession>A0AA39GIM6</accession>
<feature type="region of interest" description="Disordered" evidence="3">
    <location>
        <begin position="423"/>
        <end position="444"/>
    </location>
</feature>
<name>A0AA39GIM6_SARSR</name>
<dbReference type="Gene3D" id="2.40.37.20">
    <property type="entry name" value="D-serine dehydratase-like domain"/>
    <property type="match status" value="1"/>
</dbReference>
<evidence type="ECO:0000256" key="1">
    <source>
        <dbReference type="ARBA" id="ARBA00005323"/>
    </source>
</evidence>
<dbReference type="PANTHER" id="PTHR28004:SF2">
    <property type="entry name" value="D-SERINE DEHYDRATASE"/>
    <property type="match status" value="1"/>
</dbReference>
<dbReference type="PANTHER" id="PTHR28004">
    <property type="entry name" value="ZGC:162816-RELATED"/>
    <property type="match status" value="1"/>
</dbReference>
<dbReference type="Proteomes" id="UP001175261">
    <property type="component" value="Unassembled WGS sequence"/>
</dbReference>
<protein>
    <recommendedName>
        <fullName evidence="4">D-serine dehydratase-like domain-containing protein</fullName>
    </recommendedName>
</protein>
<dbReference type="InterPro" id="IPR042208">
    <property type="entry name" value="D-ser_dehydrat-like_sf"/>
</dbReference>
<dbReference type="SUPFAM" id="SSF51419">
    <property type="entry name" value="PLP-binding barrel"/>
    <property type="match status" value="1"/>
</dbReference>
<dbReference type="Gene3D" id="3.20.20.10">
    <property type="entry name" value="Alanine racemase"/>
    <property type="match status" value="1"/>
</dbReference>
<reference evidence="5" key="1">
    <citation type="submission" date="2022-10" db="EMBL/GenBank/DDBJ databases">
        <title>Determination and structural analysis of whole genome sequence of Sarocladium strictum F4-1.</title>
        <authorList>
            <person name="Hu L."/>
            <person name="Jiang Y."/>
        </authorList>
    </citation>
    <scope>NUCLEOTIDE SEQUENCE</scope>
    <source>
        <strain evidence="5">F4-1</strain>
    </source>
</reference>
<keyword evidence="2" id="KW-0456">Lyase</keyword>
<feature type="domain" description="D-serine dehydratase-like" evidence="4">
    <location>
        <begin position="335"/>
        <end position="476"/>
    </location>
</feature>
<proteinExistence type="inferred from homology"/>
<dbReference type="InterPro" id="IPR001608">
    <property type="entry name" value="Ala_racemase_N"/>
</dbReference>
<comment type="caution">
    <text evidence="5">The sequence shown here is derived from an EMBL/GenBank/DDBJ whole genome shotgun (WGS) entry which is preliminary data.</text>
</comment>
<evidence type="ECO:0000259" key="4">
    <source>
        <dbReference type="SMART" id="SM01119"/>
    </source>
</evidence>
<evidence type="ECO:0000313" key="5">
    <source>
        <dbReference type="EMBL" id="KAK0388075.1"/>
    </source>
</evidence>
<gene>
    <name evidence="5" type="ORF">NLU13_4319</name>
</gene>
<dbReference type="Pfam" id="PF01168">
    <property type="entry name" value="Ala_racemase_N"/>
    <property type="match status" value="1"/>
</dbReference>